<evidence type="ECO:0000256" key="4">
    <source>
        <dbReference type="ARBA" id="ARBA00022475"/>
    </source>
</evidence>
<evidence type="ECO:0000256" key="7">
    <source>
        <dbReference type="ARBA" id="ARBA00023047"/>
    </source>
</evidence>
<keyword evidence="12" id="KW-1185">Reference proteome</keyword>
<keyword evidence="3 9" id="KW-0813">Transport</keyword>
<keyword evidence="4 9" id="KW-1003">Cell membrane</keyword>
<dbReference type="InterPro" id="IPR013525">
    <property type="entry name" value="ABC2_TM"/>
</dbReference>
<feature type="transmembrane region" description="Helical" evidence="9">
    <location>
        <begin position="186"/>
        <end position="205"/>
    </location>
</feature>
<dbReference type="GO" id="GO:0015774">
    <property type="term" value="P:polysaccharide transport"/>
    <property type="evidence" value="ECO:0007669"/>
    <property type="project" value="UniProtKB-KW"/>
</dbReference>
<accession>A0A518BJX1</accession>
<evidence type="ECO:0000256" key="1">
    <source>
        <dbReference type="ARBA" id="ARBA00004651"/>
    </source>
</evidence>
<keyword evidence="5 9" id="KW-0812">Transmembrane</keyword>
<dbReference type="EMBL" id="CP036287">
    <property type="protein sequence ID" value="QDU67274.1"/>
    <property type="molecule type" value="Genomic_DNA"/>
</dbReference>
<feature type="transmembrane region" description="Helical" evidence="9">
    <location>
        <begin position="153"/>
        <end position="174"/>
    </location>
</feature>
<evidence type="ECO:0000256" key="3">
    <source>
        <dbReference type="ARBA" id="ARBA00022448"/>
    </source>
</evidence>
<evidence type="ECO:0000259" key="10">
    <source>
        <dbReference type="PROSITE" id="PS51012"/>
    </source>
</evidence>
<keyword evidence="8 9" id="KW-0472">Membrane</keyword>
<dbReference type="PANTHER" id="PTHR30413">
    <property type="entry name" value="INNER MEMBRANE TRANSPORT PERMEASE"/>
    <property type="match status" value="1"/>
</dbReference>
<keyword evidence="6 9" id="KW-1133">Transmembrane helix</keyword>
<sequence length="288" mass="32302">MLSLLRSVLRNRALLRDFVVRDLKSRYVGSAMGFFWSVIFPVVNLFVYMFVFRLVLKARWGDPGSDPTYPGDGSPGETALVMLAGILAWAAFAETMSRGTNSLVENANLIKKVVFPSEILPPYLTISSIVNMLIGMPIVLFGVIVFSDRRPGLELLAVPLLLVLQAAFTIGLTYLLSALNAMVRDVYHIIGVATTVWMFATPIFYPAKMVRDSYQSLGGGFGSFMLPLGWILEINPMHWLIDSWQRVLVFQLWPQWDLVFRFVLATVLMLVVGGAVFRDNRKSFPDLL</sequence>
<comment type="subcellular location">
    <subcellularLocation>
        <location evidence="1 9">Cell membrane</location>
        <topology evidence="1 9">Multi-pass membrane protein</topology>
    </subcellularLocation>
</comment>
<feature type="transmembrane region" description="Helical" evidence="9">
    <location>
        <begin position="34"/>
        <end position="56"/>
    </location>
</feature>
<evidence type="ECO:0000313" key="12">
    <source>
        <dbReference type="Proteomes" id="UP000316921"/>
    </source>
</evidence>
<feature type="transmembrane region" description="Helical" evidence="9">
    <location>
        <begin position="258"/>
        <end position="277"/>
    </location>
</feature>
<evidence type="ECO:0000256" key="5">
    <source>
        <dbReference type="ARBA" id="ARBA00022692"/>
    </source>
</evidence>
<name>A0A518BJX1_9BACT</name>
<dbReference type="PROSITE" id="PS51012">
    <property type="entry name" value="ABC_TM2"/>
    <property type="match status" value="1"/>
</dbReference>
<evidence type="ECO:0000256" key="9">
    <source>
        <dbReference type="RuleBase" id="RU361157"/>
    </source>
</evidence>
<dbReference type="Proteomes" id="UP000316921">
    <property type="component" value="Chromosome"/>
</dbReference>
<dbReference type="Pfam" id="PF01061">
    <property type="entry name" value="ABC2_membrane"/>
    <property type="match status" value="1"/>
</dbReference>
<protein>
    <recommendedName>
        <fullName evidence="9">Transport permease protein</fullName>
    </recommendedName>
</protein>
<dbReference type="InterPro" id="IPR047817">
    <property type="entry name" value="ABC2_TM_bact-type"/>
</dbReference>
<organism evidence="11 12">
    <name type="scientific">Engelhardtia mirabilis</name>
    <dbReference type="NCBI Taxonomy" id="2528011"/>
    <lineage>
        <taxon>Bacteria</taxon>
        <taxon>Pseudomonadati</taxon>
        <taxon>Planctomycetota</taxon>
        <taxon>Planctomycetia</taxon>
        <taxon>Planctomycetia incertae sedis</taxon>
        <taxon>Engelhardtia</taxon>
    </lineage>
</organism>
<feature type="transmembrane region" description="Helical" evidence="9">
    <location>
        <begin position="217"/>
        <end position="238"/>
    </location>
</feature>
<evidence type="ECO:0000256" key="8">
    <source>
        <dbReference type="ARBA" id="ARBA00023136"/>
    </source>
</evidence>
<dbReference type="GO" id="GO:0140359">
    <property type="term" value="F:ABC-type transporter activity"/>
    <property type="evidence" value="ECO:0007669"/>
    <property type="project" value="InterPro"/>
</dbReference>
<proteinExistence type="inferred from homology"/>
<dbReference type="AlphaFoldDB" id="A0A518BJX1"/>
<comment type="similarity">
    <text evidence="2 9">Belongs to the ABC-2 integral membrane protein family.</text>
</comment>
<evidence type="ECO:0000313" key="11">
    <source>
        <dbReference type="EMBL" id="QDU67274.1"/>
    </source>
</evidence>
<gene>
    <name evidence="11" type="primary">tagG_2</name>
    <name evidence="11" type="ORF">Pla133_23530</name>
</gene>
<keyword evidence="7" id="KW-0762">Sugar transport</keyword>
<keyword evidence="7" id="KW-0625">Polysaccharide transport</keyword>
<feature type="transmembrane region" description="Helical" evidence="9">
    <location>
        <begin position="123"/>
        <end position="146"/>
    </location>
</feature>
<evidence type="ECO:0000256" key="2">
    <source>
        <dbReference type="ARBA" id="ARBA00007783"/>
    </source>
</evidence>
<feature type="domain" description="ABC transmembrane type-2" evidence="10">
    <location>
        <begin position="32"/>
        <end position="280"/>
    </location>
</feature>
<dbReference type="GO" id="GO:0005886">
    <property type="term" value="C:plasma membrane"/>
    <property type="evidence" value="ECO:0007669"/>
    <property type="project" value="UniProtKB-SubCell"/>
</dbReference>
<dbReference type="PANTHER" id="PTHR30413:SF10">
    <property type="entry name" value="CAPSULE POLYSACCHARIDE EXPORT INNER-MEMBRANE PROTEIN CTRC"/>
    <property type="match status" value="1"/>
</dbReference>
<dbReference type="GO" id="GO:0015920">
    <property type="term" value="P:lipopolysaccharide transport"/>
    <property type="evidence" value="ECO:0007669"/>
    <property type="project" value="TreeGrafter"/>
</dbReference>
<evidence type="ECO:0000256" key="6">
    <source>
        <dbReference type="ARBA" id="ARBA00022989"/>
    </source>
</evidence>
<reference evidence="11 12" key="1">
    <citation type="submission" date="2019-02" db="EMBL/GenBank/DDBJ databases">
        <title>Deep-cultivation of Planctomycetes and their phenomic and genomic characterization uncovers novel biology.</title>
        <authorList>
            <person name="Wiegand S."/>
            <person name="Jogler M."/>
            <person name="Boedeker C."/>
            <person name="Pinto D."/>
            <person name="Vollmers J."/>
            <person name="Rivas-Marin E."/>
            <person name="Kohn T."/>
            <person name="Peeters S.H."/>
            <person name="Heuer A."/>
            <person name="Rast P."/>
            <person name="Oberbeckmann S."/>
            <person name="Bunk B."/>
            <person name="Jeske O."/>
            <person name="Meyerdierks A."/>
            <person name="Storesund J.E."/>
            <person name="Kallscheuer N."/>
            <person name="Luecker S."/>
            <person name="Lage O.M."/>
            <person name="Pohl T."/>
            <person name="Merkel B.J."/>
            <person name="Hornburger P."/>
            <person name="Mueller R.-W."/>
            <person name="Bruemmer F."/>
            <person name="Labrenz M."/>
            <person name="Spormann A.M."/>
            <person name="Op den Camp H."/>
            <person name="Overmann J."/>
            <person name="Amann R."/>
            <person name="Jetten M.S.M."/>
            <person name="Mascher T."/>
            <person name="Medema M.H."/>
            <person name="Devos D.P."/>
            <person name="Kaster A.-K."/>
            <person name="Ovreas L."/>
            <person name="Rohde M."/>
            <person name="Galperin M.Y."/>
            <person name="Jogler C."/>
        </authorList>
    </citation>
    <scope>NUCLEOTIDE SEQUENCE [LARGE SCALE GENOMIC DNA]</scope>
    <source>
        <strain evidence="11 12">Pla133</strain>
    </source>
</reference>
<dbReference type="KEGG" id="pbap:Pla133_23530"/>